<evidence type="ECO:0000256" key="1">
    <source>
        <dbReference type="SAM" id="MobiDB-lite"/>
    </source>
</evidence>
<accession>A0ABU0SE19</accession>
<feature type="region of interest" description="Disordered" evidence="1">
    <location>
        <begin position="192"/>
        <end position="214"/>
    </location>
</feature>
<gene>
    <name evidence="2" type="ORF">QFZ34_004196</name>
</gene>
<proteinExistence type="predicted"/>
<dbReference type="Pfam" id="PF07310">
    <property type="entry name" value="PAS_5"/>
    <property type="match status" value="1"/>
</dbReference>
<dbReference type="Proteomes" id="UP001237780">
    <property type="component" value="Unassembled WGS sequence"/>
</dbReference>
<evidence type="ECO:0000313" key="3">
    <source>
        <dbReference type="Proteomes" id="UP001237780"/>
    </source>
</evidence>
<dbReference type="InterPro" id="IPR009922">
    <property type="entry name" value="DUF1457"/>
</dbReference>
<sequence>MQHGRSNELIAYWEQLRGTRAAPERSEIAPAAIPRQLADIFILQASQDTEARFRLAGTRICSIHGRELKDSAFELLWQARDRRSISRLLANSITRKSPVAINAEGISARQRTALFEFILLPLANEVHEQFLIGMIVALGQPFWLESDSIVESRIRSITTLDTSRSQYAGGSRSSPNPKGAIHTIIGQNTDRLQLLDGGKSSRPLKTRAKPLPPH</sequence>
<evidence type="ECO:0008006" key="4">
    <source>
        <dbReference type="Google" id="ProtNLM"/>
    </source>
</evidence>
<protein>
    <recommendedName>
        <fullName evidence="4">PAS domain-containing protein</fullName>
    </recommendedName>
</protein>
<keyword evidence="3" id="KW-1185">Reference proteome</keyword>
<reference evidence="2 3" key="1">
    <citation type="submission" date="2023-07" db="EMBL/GenBank/DDBJ databases">
        <title>Comparative genomics of wheat-associated soil bacteria to identify genetic determinants of phenazine resistance.</title>
        <authorList>
            <person name="Mouncey N."/>
        </authorList>
    </citation>
    <scope>NUCLEOTIDE SEQUENCE [LARGE SCALE GENOMIC DNA]</scope>
    <source>
        <strain evidence="2 3">W4I11</strain>
    </source>
</reference>
<comment type="caution">
    <text evidence="2">The sequence shown here is derived from an EMBL/GenBank/DDBJ whole genome shotgun (WGS) entry which is preliminary data.</text>
</comment>
<organism evidence="2 3">
    <name type="scientific">Phyllobacterium ifriqiyense</name>
    <dbReference type="NCBI Taxonomy" id="314238"/>
    <lineage>
        <taxon>Bacteria</taxon>
        <taxon>Pseudomonadati</taxon>
        <taxon>Pseudomonadota</taxon>
        <taxon>Alphaproteobacteria</taxon>
        <taxon>Hyphomicrobiales</taxon>
        <taxon>Phyllobacteriaceae</taxon>
        <taxon>Phyllobacterium</taxon>
    </lineage>
</organism>
<evidence type="ECO:0000313" key="2">
    <source>
        <dbReference type="EMBL" id="MDQ0999014.1"/>
    </source>
</evidence>
<dbReference type="RefSeq" id="WP_307284782.1">
    <property type="nucleotide sequence ID" value="NZ_JAUSZT010000003.1"/>
</dbReference>
<dbReference type="EMBL" id="JAUSZT010000003">
    <property type="protein sequence ID" value="MDQ0999014.1"/>
    <property type="molecule type" value="Genomic_DNA"/>
</dbReference>
<name>A0ABU0SE19_9HYPH</name>